<protein>
    <submittedName>
        <fullName evidence="7">Proteasome lid subunit RPN8/RPN11, contains Jab1/MPN metalloenzyme (JAMM) motif</fullName>
    </submittedName>
</protein>
<dbReference type="GO" id="GO:0000502">
    <property type="term" value="C:proteasome complex"/>
    <property type="evidence" value="ECO:0007669"/>
    <property type="project" value="UniProtKB-KW"/>
</dbReference>
<dbReference type="SMART" id="SM00232">
    <property type="entry name" value="JAB_MPN"/>
    <property type="match status" value="1"/>
</dbReference>
<dbReference type="STRING" id="35743.SAMN04487937_2768"/>
<dbReference type="AlphaFoldDB" id="A0A1I6HNI3"/>
<organism evidence="7 8">
    <name type="scientific">Halorubrum sodomense</name>
    <dbReference type="NCBI Taxonomy" id="35743"/>
    <lineage>
        <taxon>Archaea</taxon>
        <taxon>Methanobacteriati</taxon>
        <taxon>Methanobacteriota</taxon>
        <taxon>Stenosarchaea group</taxon>
        <taxon>Halobacteria</taxon>
        <taxon>Halobacteriales</taxon>
        <taxon>Haloferacaceae</taxon>
        <taxon>Halorubrum</taxon>
    </lineage>
</organism>
<keyword evidence="8" id="KW-1185">Reference proteome</keyword>
<keyword evidence="3" id="KW-0378">Hydrolase</keyword>
<dbReference type="Proteomes" id="UP000198932">
    <property type="component" value="Unassembled WGS sequence"/>
</dbReference>
<dbReference type="PANTHER" id="PTHR34858:SF1">
    <property type="entry name" value="CYSO-CYSTEINE PEPTIDASE"/>
    <property type="match status" value="1"/>
</dbReference>
<evidence type="ECO:0000256" key="5">
    <source>
        <dbReference type="ARBA" id="ARBA00023049"/>
    </source>
</evidence>
<dbReference type="PROSITE" id="PS50249">
    <property type="entry name" value="MPN"/>
    <property type="match status" value="1"/>
</dbReference>
<reference evidence="8" key="1">
    <citation type="submission" date="2016-10" db="EMBL/GenBank/DDBJ databases">
        <authorList>
            <person name="Varghese N."/>
            <person name="Submissions S."/>
        </authorList>
    </citation>
    <scope>NUCLEOTIDE SEQUENCE [LARGE SCALE GENOMIC DNA]</scope>
    <source>
        <strain evidence="8">RD 26</strain>
    </source>
</reference>
<proteinExistence type="predicted"/>
<name>A0A1I6HNI3_HALSD</name>
<evidence type="ECO:0000256" key="2">
    <source>
        <dbReference type="ARBA" id="ARBA00022723"/>
    </source>
</evidence>
<dbReference type="OrthoDB" id="10589at2157"/>
<evidence type="ECO:0000256" key="4">
    <source>
        <dbReference type="ARBA" id="ARBA00022833"/>
    </source>
</evidence>
<dbReference type="GO" id="GO:0008270">
    <property type="term" value="F:zinc ion binding"/>
    <property type="evidence" value="ECO:0007669"/>
    <property type="project" value="TreeGrafter"/>
</dbReference>
<accession>A0A1I6HNI3</accession>
<keyword evidence="7" id="KW-0647">Proteasome</keyword>
<dbReference type="NCBIfam" id="NF041370">
    <property type="entry name" value="desamp_Halo"/>
    <property type="match status" value="1"/>
</dbReference>
<dbReference type="RefSeq" id="WP_092923507.1">
    <property type="nucleotide sequence ID" value="NZ_FOYN01000004.1"/>
</dbReference>
<dbReference type="SUPFAM" id="SSF102712">
    <property type="entry name" value="JAB1/MPN domain"/>
    <property type="match status" value="1"/>
</dbReference>
<dbReference type="GO" id="GO:0008235">
    <property type="term" value="F:metalloexopeptidase activity"/>
    <property type="evidence" value="ECO:0007669"/>
    <property type="project" value="TreeGrafter"/>
</dbReference>
<evidence type="ECO:0000259" key="6">
    <source>
        <dbReference type="PROSITE" id="PS50249"/>
    </source>
</evidence>
<feature type="domain" description="MPN" evidence="6">
    <location>
        <begin position="2"/>
        <end position="137"/>
    </location>
</feature>
<dbReference type="InterPro" id="IPR037518">
    <property type="entry name" value="MPN"/>
</dbReference>
<dbReference type="InterPro" id="IPR000555">
    <property type="entry name" value="JAMM/MPN+_dom"/>
</dbReference>
<dbReference type="EMBL" id="FOYN01000004">
    <property type="protein sequence ID" value="SFR55948.1"/>
    <property type="molecule type" value="Genomic_DNA"/>
</dbReference>
<evidence type="ECO:0000256" key="3">
    <source>
        <dbReference type="ARBA" id="ARBA00022801"/>
    </source>
</evidence>
<dbReference type="PANTHER" id="PTHR34858">
    <property type="entry name" value="CYSO-CYSTEINE PEPTIDASE"/>
    <property type="match status" value="1"/>
</dbReference>
<dbReference type="Gene3D" id="3.40.140.10">
    <property type="entry name" value="Cytidine Deaminase, domain 2"/>
    <property type="match status" value="1"/>
</dbReference>
<keyword evidence="1" id="KW-0645">Protease</keyword>
<keyword evidence="5" id="KW-0482">Metalloprotease</keyword>
<dbReference type="GO" id="GO:0006508">
    <property type="term" value="P:proteolysis"/>
    <property type="evidence" value="ECO:0007669"/>
    <property type="project" value="UniProtKB-KW"/>
</dbReference>
<gene>
    <name evidence="7" type="ORF">SAMN04487937_2768</name>
</gene>
<dbReference type="InterPro" id="IPR028090">
    <property type="entry name" value="JAB_dom_prok"/>
</dbReference>
<keyword evidence="2" id="KW-0479">Metal-binding</keyword>
<sequence>MIELTRAAYDEVVYRAYEGGEAEICGVLAGEHGDDGDPSVVTETYAAENVAETPEIRYLIDPEEQFELIETVEEAGLDVVGFYHSHPTGPTHPSETDAARATWPDRSYVICALDGYPFVGSWRWRDDADAFEQETVSVRSER</sequence>
<dbReference type="InterPro" id="IPR053551">
    <property type="entry name" value="Metalloprotease_DSAMP"/>
</dbReference>
<keyword evidence="4" id="KW-0862">Zinc</keyword>
<evidence type="ECO:0000256" key="1">
    <source>
        <dbReference type="ARBA" id="ARBA00022670"/>
    </source>
</evidence>
<dbReference type="Pfam" id="PF14464">
    <property type="entry name" value="Prok-JAB"/>
    <property type="match status" value="1"/>
</dbReference>
<dbReference type="CDD" id="cd08070">
    <property type="entry name" value="MPN_like"/>
    <property type="match status" value="1"/>
</dbReference>
<evidence type="ECO:0000313" key="7">
    <source>
        <dbReference type="EMBL" id="SFR55948.1"/>
    </source>
</evidence>
<dbReference type="InterPro" id="IPR051929">
    <property type="entry name" value="VirAsm_ModProt"/>
</dbReference>
<evidence type="ECO:0000313" key="8">
    <source>
        <dbReference type="Proteomes" id="UP000198932"/>
    </source>
</evidence>